<accession>A0ABN3AMX2</accession>
<evidence type="ECO:0000313" key="2">
    <source>
        <dbReference type="EMBL" id="GAA2172600.1"/>
    </source>
</evidence>
<keyword evidence="1" id="KW-0812">Transmembrane</keyword>
<feature type="transmembrane region" description="Helical" evidence="1">
    <location>
        <begin position="30"/>
        <end position="50"/>
    </location>
</feature>
<name>A0ABN3AMX2_9MICO</name>
<keyword evidence="3" id="KW-1185">Reference proteome</keyword>
<feature type="transmembrane region" description="Helical" evidence="1">
    <location>
        <begin position="103"/>
        <end position="127"/>
    </location>
</feature>
<reference evidence="2 3" key="1">
    <citation type="journal article" date="2019" name="Int. J. Syst. Evol. Microbiol.">
        <title>The Global Catalogue of Microorganisms (GCM) 10K type strain sequencing project: providing services to taxonomists for standard genome sequencing and annotation.</title>
        <authorList>
            <consortium name="The Broad Institute Genomics Platform"/>
            <consortium name="The Broad Institute Genome Sequencing Center for Infectious Disease"/>
            <person name="Wu L."/>
            <person name="Ma J."/>
        </authorList>
    </citation>
    <scope>NUCLEOTIDE SEQUENCE [LARGE SCALE GENOMIC DNA]</scope>
    <source>
        <strain evidence="2 3">JCM 16026</strain>
    </source>
</reference>
<gene>
    <name evidence="2" type="ORF">GCM10009846_11200</name>
</gene>
<organism evidence="2 3">
    <name type="scientific">Agrococcus versicolor</name>
    <dbReference type="NCBI Taxonomy" id="501482"/>
    <lineage>
        <taxon>Bacteria</taxon>
        <taxon>Bacillati</taxon>
        <taxon>Actinomycetota</taxon>
        <taxon>Actinomycetes</taxon>
        <taxon>Micrococcales</taxon>
        <taxon>Microbacteriaceae</taxon>
        <taxon>Agrococcus</taxon>
    </lineage>
</organism>
<protein>
    <submittedName>
        <fullName evidence="2">Uncharacterized protein</fullName>
    </submittedName>
</protein>
<evidence type="ECO:0000313" key="3">
    <source>
        <dbReference type="Proteomes" id="UP001501599"/>
    </source>
</evidence>
<dbReference type="EMBL" id="BAAAQT010000005">
    <property type="protein sequence ID" value="GAA2172600.1"/>
    <property type="molecule type" value="Genomic_DNA"/>
</dbReference>
<dbReference type="Proteomes" id="UP001501599">
    <property type="component" value="Unassembled WGS sequence"/>
</dbReference>
<proteinExistence type="predicted"/>
<evidence type="ECO:0000256" key="1">
    <source>
        <dbReference type="SAM" id="Phobius"/>
    </source>
</evidence>
<keyword evidence="1" id="KW-0472">Membrane</keyword>
<keyword evidence="1" id="KW-1133">Transmembrane helix</keyword>
<sequence length="179" mass="18241">MIASVVVLPIWVLVGRGLFGAPLAQAIVPLALLAPFLALQIGAVAGLTLARKEVRGPRAVTWHDVRLVGPWLLAIVVLGMLVVDGSGAASGSALTALVGAGALTASAALAGVLGLLVVLAGFVIGYVQVRLLLLETRTRLGAYVDQVAQRPIVASDAVFERPGGPQAGTTIRLERGASD</sequence>
<feature type="transmembrane region" description="Helical" evidence="1">
    <location>
        <begin position="71"/>
        <end position="97"/>
    </location>
</feature>
<comment type="caution">
    <text evidence="2">The sequence shown here is derived from an EMBL/GenBank/DDBJ whole genome shotgun (WGS) entry which is preliminary data.</text>
</comment>